<keyword evidence="1" id="KW-0812">Transmembrane</keyword>
<dbReference type="Proteomes" id="UP000199114">
    <property type="component" value="Unassembled WGS sequence"/>
</dbReference>
<feature type="transmembrane region" description="Helical" evidence="1">
    <location>
        <begin position="216"/>
        <end position="236"/>
    </location>
</feature>
<keyword evidence="1" id="KW-0472">Membrane</keyword>
<organism evidence="2 3">
    <name type="scientific">Natrinema salaciae</name>
    <dbReference type="NCBI Taxonomy" id="1186196"/>
    <lineage>
        <taxon>Archaea</taxon>
        <taxon>Methanobacteriati</taxon>
        <taxon>Methanobacteriota</taxon>
        <taxon>Stenosarchaea group</taxon>
        <taxon>Halobacteria</taxon>
        <taxon>Halobacteriales</taxon>
        <taxon>Natrialbaceae</taxon>
        <taxon>Natrinema</taxon>
    </lineage>
</organism>
<feature type="transmembrane region" description="Helical" evidence="1">
    <location>
        <begin position="59"/>
        <end position="81"/>
    </location>
</feature>
<dbReference type="RefSeq" id="WP_090619914.1">
    <property type="nucleotide sequence ID" value="NZ_FOFD01000004.1"/>
</dbReference>
<accession>A0A1H9LXB3</accession>
<feature type="transmembrane region" description="Helical" evidence="1">
    <location>
        <begin position="25"/>
        <end position="47"/>
    </location>
</feature>
<feature type="transmembrane region" description="Helical" evidence="1">
    <location>
        <begin position="190"/>
        <end position="210"/>
    </location>
</feature>
<reference evidence="3" key="1">
    <citation type="submission" date="2016-10" db="EMBL/GenBank/DDBJ databases">
        <authorList>
            <person name="Varghese N."/>
            <person name="Submissions S."/>
        </authorList>
    </citation>
    <scope>NUCLEOTIDE SEQUENCE [LARGE SCALE GENOMIC DNA]</scope>
    <source>
        <strain evidence="3">DSM 25055</strain>
    </source>
</reference>
<sequence length="263" mass="28470">MVSTRVPSIAFDAGDPATTVAIGRLFAYLAMGVAAVVLLYYATIYVREVLAVEAGTEQWYLLIGIGAAVVYAAAGVGSLLLEPDWIGRFADGAILFFILFLALSIRAMYHEQPTAGDRTRLLPTWADYVVIGGFVVAWWGTFLVESSSTRPVVAIGWVVTSAWAVLYAVRAVRVHEGTTFAALTRHLLPAIVCVTAVVFVDLVTSYANGYGALADAAWIVGTTLVAAFLFDTAVAIRQQGGELERLYDWTTWREQSFDDGTLE</sequence>
<keyword evidence="3" id="KW-1185">Reference proteome</keyword>
<feature type="transmembrane region" description="Helical" evidence="1">
    <location>
        <begin position="93"/>
        <end position="109"/>
    </location>
</feature>
<evidence type="ECO:0000256" key="1">
    <source>
        <dbReference type="SAM" id="Phobius"/>
    </source>
</evidence>
<evidence type="ECO:0000313" key="3">
    <source>
        <dbReference type="Proteomes" id="UP000199114"/>
    </source>
</evidence>
<evidence type="ECO:0008006" key="4">
    <source>
        <dbReference type="Google" id="ProtNLM"/>
    </source>
</evidence>
<dbReference type="AlphaFoldDB" id="A0A1H9LXB3"/>
<feature type="transmembrane region" description="Helical" evidence="1">
    <location>
        <begin position="121"/>
        <end position="140"/>
    </location>
</feature>
<proteinExistence type="predicted"/>
<keyword evidence="1" id="KW-1133">Transmembrane helix</keyword>
<dbReference type="EMBL" id="FOFD01000004">
    <property type="protein sequence ID" value="SER15899.1"/>
    <property type="molecule type" value="Genomic_DNA"/>
</dbReference>
<feature type="transmembrane region" description="Helical" evidence="1">
    <location>
        <begin position="152"/>
        <end position="169"/>
    </location>
</feature>
<evidence type="ECO:0000313" key="2">
    <source>
        <dbReference type="EMBL" id="SER15899.1"/>
    </source>
</evidence>
<name>A0A1H9LXB3_9EURY</name>
<dbReference type="OrthoDB" id="238312at2157"/>
<protein>
    <recommendedName>
        <fullName evidence="4">Bacteriorhodopsin</fullName>
    </recommendedName>
</protein>
<gene>
    <name evidence="2" type="ORF">SAMN04489841_3117</name>
</gene>